<evidence type="ECO:0000313" key="2">
    <source>
        <dbReference type="EMBL" id="GAX72873.1"/>
    </source>
</evidence>
<name>A0A250WPX6_9CHLO</name>
<gene>
    <name evidence="2" type="ORF">CEUSTIGMA_g328.t1</name>
</gene>
<evidence type="ECO:0008006" key="4">
    <source>
        <dbReference type="Google" id="ProtNLM"/>
    </source>
</evidence>
<organism evidence="2 3">
    <name type="scientific">Chlamydomonas eustigma</name>
    <dbReference type="NCBI Taxonomy" id="1157962"/>
    <lineage>
        <taxon>Eukaryota</taxon>
        <taxon>Viridiplantae</taxon>
        <taxon>Chlorophyta</taxon>
        <taxon>core chlorophytes</taxon>
        <taxon>Chlorophyceae</taxon>
        <taxon>CS clade</taxon>
        <taxon>Chlamydomonadales</taxon>
        <taxon>Chlamydomonadaceae</taxon>
        <taxon>Chlamydomonas</taxon>
    </lineage>
</organism>
<evidence type="ECO:0000313" key="3">
    <source>
        <dbReference type="Proteomes" id="UP000232323"/>
    </source>
</evidence>
<dbReference type="OrthoDB" id="548795at2759"/>
<dbReference type="Pfam" id="PF24787">
    <property type="entry name" value="TEX47"/>
    <property type="match status" value="1"/>
</dbReference>
<dbReference type="PANTHER" id="PTHR34035">
    <property type="entry name" value="TESTIS-EXPRESSED PROTEIN 47"/>
    <property type="match status" value="1"/>
</dbReference>
<evidence type="ECO:0000256" key="1">
    <source>
        <dbReference type="SAM" id="MobiDB-lite"/>
    </source>
</evidence>
<dbReference type="Proteomes" id="UP000232323">
    <property type="component" value="Unassembled WGS sequence"/>
</dbReference>
<dbReference type="EMBL" id="BEGY01000001">
    <property type="protein sequence ID" value="GAX72873.1"/>
    <property type="molecule type" value="Genomic_DNA"/>
</dbReference>
<accession>A0A250WPX6</accession>
<sequence length="422" mass="46380">MLMIHHHKISTSSCFVPQRQAPNSKPVLNSWYQGRLLTSISRAHRYYVGQPSEVDKANSTAWLPLTQVAAVVAISIWLTSRAVKMITPDAADAQDTPALSEKQLPSDDETTPAYMTPAQRWAAKYLETSGGDAGKKIELEAEGFCQVLYCASSRQSAGMLGSVKMQGFLRAAVERYSATPGSMPLTGLLIAFPTCSVHFLEGDLSCICALLRSLSPENVAQHCLEDIRVVSYQNEETTDRLFQGWQVASTLEGSKHQLSRSVRSSLIKNGSVQILSPAGEKECAKTVEDLLLFVRLVAARLEPLQSQEECNSAVQDLSGLNSSLPSLQSIAQLTNTNICPSISDFLEANDMEFERYQLMSSRVNEESGLDTNEGRRLSYLYKEHAEHLASAASSDIQSPSEERPSNESPLSHFYPRTGRGQK</sequence>
<dbReference type="AlphaFoldDB" id="A0A250WPX6"/>
<keyword evidence="3" id="KW-1185">Reference proteome</keyword>
<dbReference type="PANTHER" id="PTHR34035:SF1">
    <property type="entry name" value="TESTIS-EXPRESSED PROTEIN 47"/>
    <property type="match status" value="1"/>
</dbReference>
<protein>
    <recommendedName>
        <fullName evidence="4">BLUF domain-containing protein</fullName>
    </recommendedName>
</protein>
<proteinExistence type="predicted"/>
<feature type="region of interest" description="Disordered" evidence="1">
    <location>
        <begin position="390"/>
        <end position="422"/>
    </location>
</feature>
<dbReference type="InterPro" id="IPR055308">
    <property type="entry name" value="TEX47-like"/>
</dbReference>
<reference evidence="2 3" key="1">
    <citation type="submission" date="2017-08" db="EMBL/GenBank/DDBJ databases">
        <title>Acidophilic green algal genome provides insights into adaptation to an acidic environment.</title>
        <authorList>
            <person name="Hirooka S."/>
            <person name="Hirose Y."/>
            <person name="Kanesaki Y."/>
            <person name="Higuchi S."/>
            <person name="Fujiwara T."/>
            <person name="Onuma R."/>
            <person name="Era A."/>
            <person name="Ohbayashi R."/>
            <person name="Uzuka A."/>
            <person name="Nozaki H."/>
            <person name="Yoshikawa H."/>
            <person name="Miyagishima S.Y."/>
        </authorList>
    </citation>
    <scope>NUCLEOTIDE SEQUENCE [LARGE SCALE GENOMIC DNA]</scope>
    <source>
        <strain evidence="2 3">NIES-2499</strain>
    </source>
</reference>
<comment type="caution">
    <text evidence="2">The sequence shown here is derived from an EMBL/GenBank/DDBJ whole genome shotgun (WGS) entry which is preliminary data.</text>
</comment>